<name>A0A8S5N248_9CAUD</name>
<accession>A0A8S5N248</accession>
<evidence type="ECO:0000313" key="1">
    <source>
        <dbReference type="EMBL" id="DAD88211.1"/>
    </source>
</evidence>
<sequence length="83" mass="9520">MKTIKDLTIKMTYRVGLGNIEVPDEVYNALAECYDRGGDVPMPDECSITGQPELAEAAEWLTDNIRQNDAMDWEFEIEDFEEE</sequence>
<proteinExistence type="predicted"/>
<protein>
    <submittedName>
        <fullName evidence="1">Uncharacterized protein</fullName>
    </submittedName>
</protein>
<dbReference type="EMBL" id="BK015037">
    <property type="protein sequence ID" value="DAD88211.1"/>
    <property type="molecule type" value="Genomic_DNA"/>
</dbReference>
<reference evidence="1" key="1">
    <citation type="journal article" date="2021" name="Proc. Natl. Acad. Sci. U.S.A.">
        <title>A Catalog of Tens of Thousands of Viruses from Human Metagenomes Reveals Hidden Associations with Chronic Diseases.</title>
        <authorList>
            <person name="Tisza M.J."/>
            <person name="Buck C.B."/>
        </authorList>
    </citation>
    <scope>NUCLEOTIDE SEQUENCE</scope>
    <source>
        <strain evidence="1">CtXQq5</strain>
    </source>
</reference>
<organism evidence="1">
    <name type="scientific">Siphoviridae sp. ctXQq5</name>
    <dbReference type="NCBI Taxonomy" id="2826368"/>
    <lineage>
        <taxon>Viruses</taxon>
        <taxon>Duplodnaviria</taxon>
        <taxon>Heunggongvirae</taxon>
        <taxon>Uroviricota</taxon>
        <taxon>Caudoviricetes</taxon>
    </lineage>
</organism>